<proteinExistence type="predicted"/>
<evidence type="ECO:0000313" key="2">
    <source>
        <dbReference type="Proteomes" id="UP000030392"/>
    </source>
</evidence>
<dbReference type="Proteomes" id="UP000030392">
    <property type="component" value="Unassembled WGS sequence"/>
</dbReference>
<dbReference type="EMBL" id="JNAX01000009">
    <property type="protein sequence ID" value="KGG21203.1"/>
    <property type="molecule type" value="Genomic_DNA"/>
</dbReference>
<gene>
    <name evidence="1" type="ORF">EV03_0676</name>
</gene>
<reference evidence="2" key="1">
    <citation type="journal article" date="2014" name="Sci. Data">
        <title>Genomes of diverse isolates of the marine cyanobacterium Prochlorococcus.</title>
        <authorList>
            <person name="Biller S."/>
            <person name="Berube P."/>
            <person name="Thompson J."/>
            <person name="Kelly L."/>
            <person name="Roggensack S."/>
            <person name="Awad L."/>
            <person name="Roache-Johnson K."/>
            <person name="Ding H."/>
            <person name="Giovannoni S.J."/>
            <person name="Moore L.R."/>
            <person name="Chisholm S.W."/>
        </authorList>
    </citation>
    <scope>NUCLEOTIDE SEQUENCE [LARGE SCALE GENOMIC DNA]</scope>
    <source>
        <strain evidence="2">PAC1</strain>
    </source>
</reference>
<protein>
    <submittedName>
        <fullName evidence="1">Uncharacterized protein</fullName>
    </submittedName>
</protein>
<comment type="caution">
    <text evidence="1">The sequence shown here is derived from an EMBL/GenBank/DDBJ whole genome shotgun (WGS) entry which is preliminary data.</text>
</comment>
<name>A0A0A2C4F9_PROMR</name>
<organism evidence="1 2">
    <name type="scientific">Prochlorococcus marinus str. PAC1</name>
    <dbReference type="NCBI Taxonomy" id="59924"/>
    <lineage>
        <taxon>Bacteria</taxon>
        <taxon>Bacillati</taxon>
        <taxon>Cyanobacteriota</taxon>
        <taxon>Cyanophyceae</taxon>
        <taxon>Synechococcales</taxon>
        <taxon>Prochlorococcaceae</taxon>
        <taxon>Prochlorococcus</taxon>
    </lineage>
</organism>
<sequence length="64" mass="7119">MEAAGSLAHTTNEKTFAISSSPTRTVFPSLTFRNYGHPSFSFVPFLINGFFKKKNVTNISKNFS</sequence>
<evidence type="ECO:0000313" key="1">
    <source>
        <dbReference type="EMBL" id="KGG21203.1"/>
    </source>
</evidence>
<accession>A0A0A2C4F9</accession>
<dbReference type="AlphaFoldDB" id="A0A0A2C4F9"/>